<evidence type="ECO:0000259" key="1">
    <source>
        <dbReference type="Pfam" id="PF03478"/>
    </source>
</evidence>
<keyword evidence="3" id="KW-1185">Reference proteome</keyword>
<dbReference type="Pfam" id="PF03478">
    <property type="entry name" value="Beta-prop_KIB1-4"/>
    <property type="match status" value="1"/>
</dbReference>
<reference evidence="2" key="1">
    <citation type="submission" date="2023-03" db="EMBL/GenBank/DDBJ databases">
        <authorList>
            <person name="Julca I."/>
        </authorList>
    </citation>
    <scope>NUCLEOTIDE SEQUENCE</scope>
</reference>
<dbReference type="EMBL" id="OX459121">
    <property type="protein sequence ID" value="CAI9103978.1"/>
    <property type="molecule type" value="Genomic_DNA"/>
</dbReference>
<evidence type="ECO:0000313" key="3">
    <source>
        <dbReference type="Proteomes" id="UP001161247"/>
    </source>
</evidence>
<evidence type="ECO:0000313" key="2">
    <source>
        <dbReference type="EMBL" id="CAI9103978.1"/>
    </source>
</evidence>
<organism evidence="2 3">
    <name type="scientific">Oldenlandia corymbosa var. corymbosa</name>
    <dbReference type="NCBI Taxonomy" id="529605"/>
    <lineage>
        <taxon>Eukaryota</taxon>
        <taxon>Viridiplantae</taxon>
        <taxon>Streptophyta</taxon>
        <taxon>Embryophyta</taxon>
        <taxon>Tracheophyta</taxon>
        <taxon>Spermatophyta</taxon>
        <taxon>Magnoliopsida</taxon>
        <taxon>eudicotyledons</taxon>
        <taxon>Gunneridae</taxon>
        <taxon>Pentapetalae</taxon>
        <taxon>asterids</taxon>
        <taxon>lamiids</taxon>
        <taxon>Gentianales</taxon>
        <taxon>Rubiaceae</taxon>
        <taxon>Rubioideae</taxon>
        <taxon>Spermacoceae</taxon>
        <taxon>Hedyotis-Oldenlandia complex</taxon>
        <taxon>Oldenlandia</taxon>
    </lineage>
</organism>
<sequence length="279" mass="31678">MDVNKPWPCLMILHGTVKNPTLTFYNVSDENYQSKTPKECRNKDMLWSYGEWVMLRDTINSADFCLLNVLTMEILQLPSLDGSLSIRQVGPILSSPHPTTDTNCRVFLQIDTMKGLCLSCQMGAEQFHLQNFNLDNMLMDAIILQGKMYGFTLTDRNLICSDIKEGDPSSIQFRECINGAQELTDDKSLFWNNGRKILSHGIVRQDLDGAIFLDEWRSFCSCISGCGLKGNCIYFTGLDATLHVYDLEDHGVIMPPPFRFTMKDPKLCWLLISNTSSPY</sequence>
<name>A0AAV1DAU0_OLDCO</name>
<dbReference type="InterPro" id="IPR005174">
    <property type="entry name" value="KIB1-4_b-propeller"/>
</dbReference>
<dbReference type="AlphaFoldDB" id="A0AAV1DAU0"/>
<dbReference type="Proteomes" id="UP001161247">
    <property type="component" value="Chromosome 4"/>
</dbReference>
<protein>
    <submittedName>
        <fullName evidence="2">OLC1v1002578C1</fullName>
    </submittedName>
</protein>
<gene>
    <name evidence="2" type="ORF">OLC1_LOCUS13012</name>
</gene>
<dbReference type="PANTHER" id="PTHR40891:SF1">
    <property type="entry name" value="DUF295 DOMAIN-CONTAINING PROTEIN"/>
    <property type="match status" value="1"/>
</dbReference>
<accession>A0AAV1DAU0</accession>
<dbReference type="PANTHER" id="PTHR40891">
    <property type="entry name" value="DUF295 DOMAIN-CONTAINING PROTEIN"/>
    <property type="match status" value="1"/>
</dbReference>
<feature type="domain" description="KIB1-4 beta-propeller" evidence="1">
    <location>
        <begin position="24"/>
        <end position="174"/>
    </location>
</feature>
<proteinExistence type="predicted"/>